<reference evidence="1 2" key="1">
    <citation type="submission" date="2024-06" db="EMBL/GenBank/DDBJ databases">
        <title>The Natural Products Discovery Center: Release of the First 8490 Sequenced Strains for Exploring Actinobacteria Biosynthetic Diversity.</title>
        <authorList>
            <person name="Kalkreuter E."/>
            <person name="Kautsar S.A."/>
            <person name="Yang D."/>
            <person name="Bader C.D."/>
            <person name="Teijaro C.N."/>
            <person name="Fluegel L."/>
            <person name="Davis C.M."/>
            <person name="Simpson J.R."/>
            <person name="Lauterbach L."/>
            <person name="Steele A.D."/>
            <person name="Gui C."/>
            <person name="Meng S."/>
            <person name="Li G."/>
            <person name="Viehrig K."/>
            <person name="Ye F."/>
            <person name="Su P."/>
            <person name="Kiefer A.F."/>
            <person name="Nichols A."/>
            <person name="Cepeda A.J."/>
            <person name="Yan W."/>
            <person name="Fan B."/>
            <person name="Jiang Y."/>
            <person name="Adhikari A."/>
            <person name="Zheng C.-J."/>
            <person name="Schuster L."/>
            <person name="Cowan T.M."/>
            <person name="Smanski M.J."/>
            <person name="Chevrette M.G."/>
            <person name="De Carvalho L.P.S."/>
            <person name="Shen B."/>
        </authorList>
    </citation>
    <scope>NUCLEOTIDE SEQUENCE [LARGE SCALE GENOMIC DNA]</scope>
    <source>
        <strain evidence="1 2">NPDC000632</strain>
    </source>
</reference>
<evidence type="ECO:0000313" key="2">
    <source>
        <dbReference type="Proteomes" id="UP001490330"/>
    </source>
</evidence>
<dbReference type="Proteomes" id="UP001490330">
    <property type="component" value="Unassembled WGS sequence"/>
</dbReference>
<keyword evidence="2" id="KW-1185">Reference proteome</keyword>
<proteinExistence type="predicted"/>
<gene>
    <name evidence="1" type="ORF">ABT322_21540</name>
</gene>
<dbReference type="EMBL" id="JBEPCV010000021">
    <property type="protein sequence ID" value="MER6906296.1"/>
    <property type="molecule type" value="Genomic_DNA"/>
</dbReference>
<name>A0ABV1VIH6_9ACTN</name>
<organism evidence="1 2">
    <name type="scientific">Streptomyces flaveolus</name>
    <dbReference type="NCBI Taxonomy" id="67297"/>
    <lineage>
        <taxon>Bacteria</taxon>
        <taxon>Bacillati</taxon>
        <taxon>Actinomycetota</taxon>
        <taxon>Actinomycetes</taxon>
        <taxon>Kitasatosporales</taxon>
        <taxon>Streptomycetaceae</taxon>
        <taxon>Streptomyces</taxon>
    </lineage>
</organism>
<comment type="caution">
    <text evidence="1">The sequence shown here is derived from an EMBL/GenBank/DDBJ whole genome shotgun (WGS) entry which is preliminary data.</text>
</comment>
<sequence length="77" mass="8221">MQDYGAPVPAGLVIRAGADRLNAWRPTDPVAIGCPLVDYWPDAPTDLAVVDVHDQAHDIVKYPATPRGGSIDDRVTA</sequence>
<dbReference type="RefSeq" id="WP_350720178.1">
    <property type="nucleotide sequence ID" value="NZ_JBEPCO010000018.1"/>
</dbReference>
<protein>
    <submittedName>
        <fullName evidence="1">Uncharacterized protein</fullName>
    </submittedName>
</protein>
<evidence type="ECO:0000313" key="1">
    <source>
        <dbReference type="EMBL" id="MER6906296.1"/>
    </source>
</evidence>
<accession>A0ABV1VIH6</accession>